<dbReference type="GO" id="GO:0019867">
    <property type="term" value="C:outer membrane"/>
    <property type="evidence" value="ECO:0007669"/>
    <property type="project" value="InterPro"/>
</dbReference>
<evidence type="ECO:0000313" key="5">
    <source>
        <dbReference type="Proteomes" id="UP000288794"/>
    </source>
</evidence>
<dbReference type="GO" id="GO:0009986">
    <property type="term" value="C:cell surface"/>
    <property type="evidence" value="ECO:0007669"/>
    <property type="project" value="InterPro"/>
</dbReference>
<dbReference type="InterPro" id="IPR010812">
    <property type="entry name" value="HrpJ-like"/>
</dbReference>
<name>A0A443IA57_9GAMM</name>
<dbReference type="GO" id="GO:0050709">
    <property type="term" value="P:negative regulation of protein secretion"/>
    <property type="evidence" value="ECO:0007669"/>
    <property type="project" value="InterPro"/>
</dbReference>
<evidence type="ECO:0000256" key="1">
    <source>
        <dbReference type="SAM" id="MobiDB-lite"/>
    </source>
</evidence>
<keyword evidence="5" id="KW-1185">Reference proteome</keyword>
<dbReference type="GO" id="GO:0030254">
    <property type="term" value="P:protein secretion by the type III secretion system"/>
    <property type="evidence" value="ECO:0007669"/>
    <property type="project" value="InterPro"/>
</dbReference>
<dbReference type="Pfam" id="PF07201">
    <property type="entry name" value="HrpJ"/>
    <property type="match status" value="1"/>
</dbReference>
<proteinExistence type="predicted"/>
<feature type="compositionally biased region" description="Basic and acidic residues" evidence="1">
    <location>
        <begin position="19"/>
        <end position="30"/>
    </location>
</feature>
<dbReference type="RefSeq" id="WP_128179056.1">
    <property type="nucleotide sequence ID" value="NZ_CP071409.1"/>
</dbReference>
<dbReference type="InterPro" id="IPR013351">
    <property type="entry name" value="T3SS_TyeA-rel"/>
</dbReference>
<dbReference type="InterPro" id="IPR015144">
    <property type="entry name" value="T3SS_TyeA"/>
</dbReference>
<feature type="domain" description="Hypersensitivity response secretion-like HrpJ" evidence="2">
    <location>
        <begin position="90"/>
        <end position="229"/>
    </location>
</feature>
<feature type="region of interest" description="Disordered" evidence="1">
    <location>
        <begin position="1"/>
        <end position="45"/>
    </location>
</feature>
<comment type="caution">
    <text evidence="4">The sequence shown here is derived from an EMBL/GenBank/DDBJ whole genome shotgun (WGS) entry which is preliminary data.</text>
</comment>
<evidence type="ECO:0000259" key="3">
    <source>
        <dbReference type="Pfam" id="PF09059"/>
    </source>
</evidence>
<protein>
    <submittedName>
        <fullName evidence="4">Uncharacterized protein</fullName>
    </submittedName>
</protein>
<feature type="domain" description="Type III secretion system effector delivery regulator TyeA" evidence="3">
    <location>
        <begin position="301"/>
        <end position="368"/>
    </location>
</feature>
<dbReference type="EMBL" id="JMEE01000044">
    <property type="protein sequence ID" value="RWR00979.1"/>
    <property type="molecule type" value="Genomic_DNA"/>
</dbReference>
<dbReference type="SUPFAM" id="SSF140591">
    <property type="entry name" value="Type III secretion system domain"/>
    <property type="match status" value="1"/>
</dbReference>
<sequence length="394" mass="43685">MRINHPLPKIHHHHPTHTTGDKQDEIDVRESNSSNDARTANKVKSPEGEFAEVVAKGGSQLAEAIENRLKLNEQRITNTRPAGRLRIAVDKIERLAELYQLLDDRPSETQNKQHAAINALTSREAPASPEEYLSAANDDPVIADTLLRISLEKAQKKQDSAAVEKIQLALATLSSKFGEQIVAGVNTAAAISLFSTQPEQKQAMRQIYYNSVIGQQSSGAIFDALLDKFGKEGFVPALRTLQRALADDIAAFAPSMTPVALRKVLNGLNDTRTITHTMAAVDTLLQRLNNKYPHISLDGSQLTRRLLNLTQNGFKPQDIANLGLEVVGQQPHHQSVFFNQLLSLLQKLPATLWREEKNRGGALAMLRTLIGEYATWEQKTTRKTKYRSSLNARS</sequence>
<gene>
    <name evidence="4" type="ORF">ED28_16145</name>
</gene>
<dbReference type="NCBIfam" id="TIGR02568">
    <property type="entry name" value="LcrE"/>
    <property type="match status" value="1"/>
</dbReference>
<dbReference type="AlphaFoldDB" id="A0A443IA57"/>
<reference evidence="4 5" key="1">
    <citation type="submission" date="2014-04" db="EMBL/GenBank/DDBJ databases">
        <title>Draft genome sequence of Pantoea beijingensis strain LMG 27579, an emerging pathogen to Pleurotus eryngii with potential industrial application.</title>
        <authorList>
            <person name="Xu F."/>
            <person name="Liu Y."/>
            <person name="Wang S."/>
            <person name="Yin Y."/>
            <person name="Ma Y."/>
            <person name="Zhao S."/>
            <person name="Rong C."/>
        </authorList>
    </citation>
    <scope>NUCLEOTIDE SEQUENCE [LARGE SCALE GENOMIC DNA]</scope>
    <source>
        <strain evidence="4 5">LMG 27579</strain>
    </source>
</reference>
<dbReference type="Proteomes" id="UP000288794">
    <property type="component" value="Unassembled WGS sequence"/>
</dbReference>
<organism evidence="4 5">
    <name type="scientific">[Pantoea] beijingensis</name>
    <dbReference type="NCBI Taxonomy" id="1324864"/>
    <lineage>
        <taxon>Bacteria</taxon>
        <taxon>Pseudomonadati</taxon>
        <taxon>Pseudomonadota</taxon>
        <taxon>Gammaproteobacteria</taxon>
        <taxon>Enterobacterales</taxon>
        <taxon>Erwiniaceae</taxon>
        <taxon>Erwinia</taxon>
    </lineage>
</organism>
<evidence type="ECO:0000313" key="4">
    <source>
        <dbReference type="EMBL" id="RWR00979.1"/>
    </source>
</evidence>
<dbReference type="InterPro" id="IPR013401">
    <property type="entry name" value="T3SS_LcrE"/>
</dbReference>
<accession>A0A443IA57</accession>
<dbReference type="NCBIfam" id="TIGR02511">
    <property type="entry name" value="type_III_tyeA"/>
    <property type="match status" value="1"/>
</dbReference>
<evidence type="ECO:0000259" key="2">
    <source>
        <dbReference type="Pfam" id="PF07201"/>
    </source>
</evidence>
<dbReference type="Pfam" id="PF09059">
    <property type="entry name" value="TyeA"/>
    <property type="match status" value="1"/>
</dbReference>
<dbReference type="Gene3D" id="1.10.150.630">
    <property type="match status" value="1"/>
</dbReference>